<sequence>MDQTVLPVFYDVDPSDVRKQSGIFAEAFVEYEREQRFNAELMGKLQRWRQALTDAANLSGWDLRDVANGKSF</sequence>
<dbReference type="PANTHER" id="PTHR32009:SF39">
    <property type="entry name" value="TIR DOMAIN-CONTAINING PROTEIN"/>
    <property type="match status" value="1"/>
</dbReference>
<protein>
    <recommendedName>
        <fullName evidence="1">ADP-ribosyl cyclase/cyclic ADP-ribose hydrolase</fullName>
        <ecNumber evidence="1">3.2.2.6</ecNumber>
    </recommendedName>
</protein>
<evidence type="ECO:0000256" key="4">
    <source>
        <dbReference type="ARBA" id="ARBA00047304"/>
    </source>
</evidence>
<keyword evidence="2" id="KW-0378">Hydrolase</keyword>
<dbReference type="GO" id="GO:0007165">
    <property type="term" value="P:signal transduction"/>
    <property type="evidence" value="ECO:0007669"/>
    <property type="project" value="InterPro"/>
</dbReference>
<dbReference type="Proteomes" id="UP000607653">
    <property type="component" value="Unassembled WGS sequence"/>
</dbReference>
<evidence type="ECO:0000256" key="2">
    <source>
        <dbReference type="ARBA" id="ARBA00022801"/>
    </source>
</evidence>
<dbReference type="GO" id="GO:0061809">
    <property type="term" value="F:NAD+ nucleosidase activity, cyclic ADP-ribose generating"/>
    <property type="evidence" value="ECO:0007669"/>
    <property type="project" value="UniProtKB-EC"/>
</dbReference>
<comment type="catalytic activity">
    <reaction evidence="4">
        <text>NAD(+) + H2O = ADP-D-ribose + nicotinamide + H(+)</text>
        <dbReference type="Rhea" id="RHEA:16301"/>
        <dbReference type="ChEBI" id="CHEBI:15377"/>
        <dbReference type="ChEBI" id="CHEBI:15378"/>
        <dbReference type="ChEBI" id="CHEBI:17154"/>
        <dbReference type="ChEBI" id="CHEBI:57540"/>
        <dbReference type="ChEBI" id="CHEBI:57967"/>
        <dbReference type="EC" id="3.2.2.6"/>
    </reaction>
    <physiologicalReaction direction="left-to-right" evidence="4">
        <dbReference type="Rhea" id="RHEA:16302"/>
    </physiologicalReaction>
</comment>
<comment type="caution">
    <text evidence="6">The sequence shown here is derived from an EMBL/GenBank/DDBJ whole genome shotgun (WGS) entry which is preliminary data.</text>
</comment>
<dbReference type="SUPFAM" id="SSF52200">
    <property type="entry name" value="Toll/Interleukin receptor TIR domain"/>
    <property type="match status" value="1"/>
</dbReference>
<name>A0A822XBG2_NELNU</name>
<organism evidence="6 7">
    <name type="scientific">Nelumbo nucifera</name>
    <name type="common">Sacred lotus</name>
    <dbReference type="NCBI Taxonomy" id="4432"/>
    <lineage>
        <taxon>Eukaryota</taxon>
        <taxon>Viridiplantae</taxon>
        <taxon>Streptophyta</taxon>
        <taxon>Embryophyta</taxon>
        <taxon>Tracheophyta</taxon>
        <taxon>Spermatophyta</taxon>
        <taxon>Magnoliopsida</taxon>
        <taxon>Proteales</taxon>
        <taxon>Nelumbonaceae</taxon>
        <taxon>Nelumbo</taxon>
    </lineage>
</organism>
<dbReference type="Pfam" id="PF01582">
    <property type="entry name" value="TIR"/>
    <property type="match status" value="1"/>
</dbReference>
<dbReference type="EC" id="3.2.2.6" evidence="1"/>
<evidence type="ECO:0000313" key="7">
    <source>
        <dbReference type="Proteomes" id="UP000607653"/>
    </source>
</evidence>
<accession>A0A822XBG2</accession>
<gene>
    <name evidence="6" type="ORF">HUJ06_020207</name>
</gene>
<feature type="domain" description="TIR" evidence="5">
    <location>
        <begin position="1"/>
        <end position="72"/>
    </location>
</feature>
<dbReference type="EMBL" id="DUZY01000001">
    <property type="protein sequence ID" value="DAD18744.1"/>
    <property type="molecule type" value="Genomic_DNA"/>
</dbReference>
<dbReference type="Gene3D" id="3.40.50.10140">
    <property type="entry name" value="Toll/interleukin-1 receptor homology (TIR) domain"/>
    <property type="match status" value="1"/>
</dbReference>
<evidence type="ECO:0000256" key="1">
    <source>
        <dbReference type="ARBA" id="ARBA00011982"/>
    </source>
</evidence>
<dbReference type="InterPro" id="IPR000157">
    <property type="entry name" value="TIR_dom"/>
</dbReference>
<dbReference type="PROSITE" id="PS50104">
    <property type="entry name" value="TIR"/>
    <property type="match status" value="1"/>
</dbReference>
<proteinExistence type="predicted"/>
<dbReference type="AlphaFoldDB" id="A0A822XBG2"/>
<keyword evidence="3" id="KW-0520">NAD</keyword>
<dbReference type="PANTHER" id="PTHR32009">
    <property type="entry name" value="TMV RESISTANCE PROTEIN N-LIKE"/>
    <property type="match status" value="1"/>
</dbReference>
<dbReference type="InterPro" id="IPR035897">
    <property type="entry name" value="Toll_tir_struct_dom_sf"/>
</dbReference>
<keyword evidence="7" id="KW-1185">Reference proteome</keyword>
<evidence type="ECO:0000259" key="5">
    <source>
        <dbReference type="PROSITE" id="PS50104"/>
    </source>
</evidence>
<evidence type="ECO:0000313" key="6">
    <source>
        <dbReference type="EMBL" id="DAD18744.1"/>
    </source>
</evidence>
<evidence type="ECO:0000256" key="3">
    <source>
        <dbReference type="ARBA" id="ARBA00023027"/>
    </source>
</evidence>
<reference evidence="6 7" key="1">
    <citation type="journal article" date="2020" name="Mol. Biol. Evol.">
        <title>Distinct Expression and Methylation Patterns for Genes with Different Fates following a Single Whole-Genome Duplication in Flowering Plants.</title>
        <authorList>
            <person name="Shi T."/>
            <person name="Rahmani R.S."/>
            <person name="Gugger P.F."/>
            <person name="Wang M."/>
            <person name="Li H."/>
            <person name="Zhang Y."/>
            <person name="Li Z."/>
            <person name="Wang Q."/>
            <person name="Van de Peer Y."/>
            <person name="Marchal K."/>
            <person name="Chen J."/>
        </authorList>
    </citation>
    <scope>NUCLEOTIDE SEQUENCE [LARGE SCALE GENOMIC DNA]</scope>
    <source>
        <tissue evidence="6">Leaf</tissue>
    </source>
</reference>